<dbReference type="InterPro" id="IPR036864">
    <property type="entry name" value="Zn2-C6_fun-type_DNA-bd_sf"/>
</dbReference>
<feature type="region of interest" description="Disordered" evidence="2">
    <location>
        <begin position="117"/>
        <end position="177"/>
    </location>
</feature>
<dbReference type="Proteomes" id="UP000237481">
    <property type="component" value="Unassembled WGS sequence"/>
</dbReference>
<dbReference type="OrthoDB" id="4850804at2759"/>
<dbReference type="InterPro" id="IPR001138">
    <property type="entry name" value="Zn2Cys6_DnaBD"/>
</dbReference>
<feature type="region of interest" description="Disordered" evidence="2">
    <location>
        <begin position="314"/>
        <end position="348"/>
    </location>
</feature>
<dbReference type="EMBL" id="PKSG01000679">
    <property type="protein sequence ID" value="POR33562.1"/>
    <property type="molecule type" value="Genomic_DNA"/>
</dbReference>
<evidence type="ECO:0000256" key="2">
    <source>
        <dbReference type="SAM" id="MobiDB-lite"/>
    </source>
</evidence>
<comment type="caution">
    <text evidence="3">The sequence shown here is derived from an EMBL/GenBank/DDBJ whole genome shotgun (WGS) entry which is preliminary data.</text>
</comment>
<protein>
    <recommendedName>
        <fullName evidence="5">Zn(2)-C6 fungal-type domain-containing protein</fullName>
    </recommendedName>
</protein>
<proteinExistence type="predicted"/>
<sequence length="925" mass="96753">MAASSSQSTLPQGFSVYQPALGAQLQFFPALGSQQLDDLINAYVPGPAAISEKRASVSVDFLEYAQLTGQTFKFYPVYAAASVAASPVAASPSLDSANSSFNVSPVTSSWDWSAAASVSSRSSTQRRRHSKATTPSSRHQTATDFSSMPGMKILTKDGVDVTNSASRGSKTKEQRDHAHLMRIIKACDNCRRKKIRCDPSHKKRVAAQASAQTAATGVVAPKPSKKQRTLPQAQPPPPQTQCSAPPAAMVVDELAPISASSDLDSSFDFSALESLDPTAVPCDPWEEFVQFPPMDITEDYDFFLDPENYFSQSSASSSSASPFKALTPQSQQEVGAPPGADNLGGDEMLQARSPRYPFLDQPGSSGSDYADFNLFSPESSFSEDDRMLPIGSSSSSLPSLNEPLISDCPPAGYDVRGGGDGDVGGWDDAVASAEALRFSAGDDVGRIDYYDPGLQGRESSNRLSSSGLEPPVAAESLGGQVVICCAPATVVLAPDGSSSHILDNASTTLDVSGSGLARPAASVRVPAMIMYAARRLTWKKEPPAHLDSQPGRIATTVGHRNVRVPAAVSHATRRLTCQKEFPAALAVQDYVATTATSAHGHNQSSVNVLHTQGLCARLSSRRSEAESYGTESVLQGLYTGRERVTGSHVTPAGPERATVSHIAPTRESFVEPSVAESPGQPSTSRGAEAGSISLASPRVLHATSVDRLVDSVVSHVAAGSPDHNRSATQQHVDMTVPLAVSSAGEDAVDLHGLLGVSSATSRPSHASGQWPSRAASVNGSSLGSRLSVAAIGQQIDAAQISSKSAPGERVLAFVAATILSAFVLYMHSELTSASTSAYMLGALLVFASKATASAPTIPTLASATVSRKTKQQSSSIKGNSSQFSEATSSILDRPGRTLAAVRSRVSQFISQGSARALPVMTLLKG</sequence>
<feature type="region of interest" description="Disordered" evidence="2">
    <location>
        <begin position="383"/>
        <end position="403"/>
    </location>
</feature>
<dbReference type="AlphaFoldDB" id="A0A2S4KTR0"/>
<feature type="compositionally biased region" description="Low complexity" evidence="2">
    <location>
        <begin position="208"/>
        <end position="220"/>
    </location>
</feature>
<dbReference type="CDD" id="cd00067">
    <property type="entry name" value="GAL4"/>
    <property type="match status" value="1"/>
</dbReference>
<evidence type="ECO:0000313" key="3">
    <source>
        <dbReference type="EMBL" id="POR33562.1"/>
    </source>
</evidence>
<evidence type="ECO:0008006" key="5">
    <source>
        <dbReference type="Google" id="ProtNLM"/>
    </source>
</evidence>
<name>A0A2S4KTR0_9HYPO</name>
<feature type="compositionally biased region" description="Low complexity" evidence="2">
    <location>
        <begin position="388"/>
        <end position="403"/>
    </location>
</feature>
<gene>
    <name evidence="3" type="ORF">TPAR_06250</name>
</gene>
<dbReference type="GO" id="GO:0000981">
    <property type="term" value="F:DNA-binding transcription factor activity, RNA polymerase II-specific"/>
    <property type="evidence" value="ECO:0007669"/>
    <property type="project" value="InterPro"/>
</dbReference>
<dbReference type="SUPFAM" id="SSF57701">
    <property type="entry name" value="Zn2/Cys6 DNA-binding domain"/>
    <property type="match status" value="1"/>
</dbReference>
<feature type="region of interest" description="Disordered" evidence="2">
    <location>
        <begin position="208"/>
        <end position="245"/>
    </location>
</feature>
<reference evidence="3 4" key="1">
    <citation type="submission" date="2018-01" db="EMBL/GenBank/DDBJ databases">
        <title>Harnessing the power of phylogenomics to disentangle the directionality and signatures of interkingdom host jumping in the parasitic fungal genus Tolypocladium.</title>
        <authorList>
            <person name="Quandt C.A."/>
            <person name="Patterson W."/>
            <person name="Spatafora J.W."/>
        </authorList>
    </citation>
    <scope>NUCLEOTIDE SEQUENCE [LARGE SCALE GENOMIC DNA]</scope>
    <source>
        <strain evidence="3 4">NRBC 100945</strain>
    </source>
</reference>
<feature type="region of interest" description="Disordered" evidence="2">
    <location>
        <begin position="644"/>
        <end position="688"/>
    </location>
</feature>
<dbReference type="STRING" id="94208.A0A2S4KTR0"/>
<keyword evidence="1" id="KW-0539">Nucleus</keyword>
<evidence type="ECO:0000313" key="4">
    <source>
        <dbReference type="Proteomes" id="UP000237481"/>
    </source>
</evidence>
<dbReference type="GO" id="GO:0008270">
    <property type="term" value="F:zinc ion binding"/>
    <property type="evidence" value="ECO:0007669"/>
    <property type="project" value="InterPro"/>
</dbReference>
<evidence type="ECO:0000256" key="1">
    <source>
        <dbReference type="ARBA" id="ARBA00023242"/>
    </source>
</evidence>
<feature type="compositionally biased region" description="Polar residues" evidence="2">
    <location>
        <begin position="132"/>
        <end position="146"/>
    </location>
</feature>
<feature type="region of interest" description="Disordered" evidence="2">
    <location>
        <begin position="869"/>
        <end position="889"/>
    </location>
</feature>
<accession>A0A2S4KTR0</accession>
<organism evidence="3 4">
    <name type="scientific">Tolypocladium paradoxum</name>
    <dbReference type="NCBI Taxonomy" id="94208"/>
    <lineage>
        <taxon>Eukaryota</taxon>
        <taxon>Fungi</taxon>
        <taxon>Dikarya</taxon>
        <taxon>Ascomycota</taxon>
        <taxon>Pezizomycotina</taxon>
        <taxon>Sordariomycetes</taxon>
        <taxon>Hypocreomycetidae</taxon>
        <taxon>Hypocreales</taxon>
        <taxon>Ophiocordycipitaceae</taxon>
        <taxon>Tolypocladium</taxon>
    </lineage>
</organism>
<keyword evidence="4" id="KW-1185">Reference proteome</keyword>